<evidence type="ECO:0000259" key="2">
    <source>
        <dbReference type="Pfam" id="PF03779"/>
    </source>
</evidence>
<gene>
    <name evidence="3" type="ORF">JZ786_16295</name>
</gene>
<feature type="transmembrane region" description="Helical" evidence="1">
    <location>
        <begin position="30"/>
        <end position="49"/>
    </location>
</feature>
<keyword evidence="1" id="KW-0472">Membrane</keyword>
<keyword evidence="1" id="KW-0812">Transmembrane</keyword>
<dbReference type="AlphaFoldDB" id="A0A9X7VW05"/>
<dbReference type="KEGG" id="afx:JZ786_16295"/>
<proteinExistence type="predicted"/>
<feature type="transmembrane region" description="Helical" evidence="1">
    <location>
        <begin position="7"/>
        <end position="24"/>
    </location>
</feature>
<dbReference type="RefSeq" id="WP_206655447.1">
    <property type="nucleotide sequence ID" value="NZ_CP071182.1"/>
</dbReference>
<name>A0A9X7VW05_9BACL</name>
<sequence length="117" mass="13030">MKWRDWLVAVIGAWFIISPWAFGFSNYAGAVWTSVIAGALMLVASVWAGSREAESANWSNLLNWLSLIMGVWFVFQPWVMSISTFSGNAVMSVILGLVAIVLNAWTMSMQDPLSRIR</sequence>
<dbReference type="InterPro" id="IPR005530">
    <property type="entry name" value="SPW"/>
</dbReference>
<feature type="domain" description="SPW repeat-containing integral membrane" evidence="2">
    <location>
        <begin position="3"/>
        <end position="103"/>
    </location>
</feature>
<dbReference type="Pfam" id="PF03779">
    <property type="entry name" value="SPW"/>
    <property type="match status" value="1"/>
</dbReference>
<reference evidence="3 4" key="1">
    <citation type="submission" date="2021-02" db="EMBL/GenBank/DDBJ databases">
        <title>Alicyclobacillus curvatus sp. nov. and Alicyclobacillus mengziensis sp. nov., two acidophilic bacteria isolated from acid mine drainage.</title>
        <authorList>
            <person name="Huang Y."/>
        </authorList>
    </citation>
    <scope>NUCLEOTIDE SEQUENCE [LARGE SCALE GENOMIC DNA]</scope>
    <source>
        <strain evidence="3 4">S30H14</strain>
    </source>
</reference>
<keyword evidence="1" id="KW-1133">Transmembrane helix</keyword>
<evidence type="ECO:0000256" key="1">
    <source>
        <dbReference type="SAM" id="Phobius"/>
    </source>
</evidence>
<dbReference type="EMBL" id="CP071182">
    <property type="protein sequence ID" value="QSO46076.1"/>
    <property type="molecule type" value="Genomic_DNA"/>
</dbReference>
<accession>A0A9X7VW05</accession>
<feature type="transmembrane region" description="Helical" evidence="1">
    <location>
        <begin position="61"/>
        <end position="79"/>
    </location>
</feature>
<organism evidence="3 4">
    <name type="scientific">Alicyclobacillus mengziensis</name>
    <dbReference type="NCBI Taxonomy" id="2931921"/>
    <lineage>
        <taxon>Bacteria</taxon>
        <taxon>Bacillati</taxon>
        <taxon>Bacillota</taxon>
        <taxon>Bacilli</taxon>
        <taxon>Bacillales</taxon>
        <taxon>Alicyclobacillaceae</taxon>
        <taxon>Alicyclobacillus</taxon>
    </lineage>
</organism>
<evidence type="ECO:0000313" key="3">
    <source>
        <dbReference type="EMBL" id="QSO46076.1"/>
    </source>
</evidence>
<protein>
    <submittedName>
        <fullName evidence="3">SPW repeat protein</fullName>
    </submittedName>
</protein>
<feature type="transmembrane region" description="Helical" evidence="1">
    <location>
        <begin position="85"/>
        <end position="105"/>
    </location>
</feature>
<keyword evidence="4" id="KW-1185">Reference proteome</keyword>
<dbReference type="Proteomes" id="UP000663505">
    <property type="component" value="Chromosome"/>
</dbReference>
<evidence type="ECO:0000313" key="4">
    <source>
        <dbReference type="Proteomes" id="UP000663505"/>
    </source>
</evidence>